<keyword evidence="5 6" id="KW-0408">Iron</keyword>
<keyword evidence="1" id="KW-0813">Transport</keyword>
<protein>
    <recommendedName>
        <fullName evidence="11">DUF1080 domain-containing protein</fullName>
    </recommendedName>
</protein>
<dbReference type="Proteomes" id="UP001156666">
    <property type="component" value="Unassembled WGS sequence"/>
</dbReference>
<dbReference type="SUPFAM" id="SSF63829">
    <property type="entry name" value="Calcium-dependent phosphotriesterase"/>
    <property type="match status" value="1"/>
</dbReference>
<dbReference type="InterPro" id="IPR036909">
    <property type="entry name" value="Cyt_c-like_dom_sf"/>
</dbReference>
<evidence type="ECO:0008006" key="11">
    <source>
        <dbReference type="Google" id="ProtNLM"/>
    </source>
</evidence>
<dbReference type="RefSeq" id="WP_235295406.1">
    <property type="nucleotide sequence ID" value="NZ_BSOH01000036.1"/>
</dbReference>
<dbReference type="SUPFAM" id="SSF56988">
    <property type="entry name" value="Anthrax protective antigen"/>
    <property type="match status" value="1"/>
</dbReference>
<dbReference type="GO" id="GO:0020037">
    <property type="term" value="F:heme binding"/>
    <property type="evidence" value="ECO:0007669"/>
    <property type="project" value="InterPro"/>
</dbReference>
<dbReference type="GO" id="GO:0016787">
    <property type="term" value="F:hydrolase activity"/>
    <property type="evidence" value="ECO:0007669"/>
    <property type="project" value="InterPro"/>
</dbReference>
<reference evidence="9" key="1">
    <citation type="journal article" date="2014" name="Int. J. Syst. Evol. Microbiol.">
        <title>Complete genome sequence of Corynebacterium casei LMG S-19264T (=DSM 44701T), isolated from a smear-ripened cheese.</title>
        <authorList>
            <consortium name="US DOE Joint Genome Institute (JGI-PGF)"/>
            <person name="Walter F."/>
            <person name="Albersmeier A."/>
            <person name="Kalinowski J."/>
            <person name="Ruckert C."/>
        </authorList>
    </citation>
    <scope>NUCLEOTIDE SEQUENCE</scope>
    <source>
        <strain evidence="9">NBRC 108769</strain>
    </source>
</reference>
<dbReference type="PROSITE" id="PS51257">
    <property type="entry name" value="PROKAR_LIPOPROTEIN"/>
    <property type="match status" value="1"/>
</dbReference>
<feature type="binding site" description="covalent" evidence="6">
    <location>
        <position position="269"/>
    </location>
    <ligand>
        <name>heme c</name>
        <dbReference type="ChEBI" id="CHEBI:61717"/>
    </ligand>
</feature>
<dbReference type="InterPro" id="IPR011658">
    <property type="entry name" value="PA14_dom"/>
</dbReference>
<evidence type="ECO:0000256" key="3">
    <source>
        <dbReference type="ARBA" id="ARBA00022723"/>
    </source>
</evidence>
<name>A0AA37ST74_9BACT</name>
<keyword evidence="10" id="KW-1185">Reference proteome</keyword>
<dbReference type="Gene3D" id="2.120.10.30">
    <property type="entry name" value="TolB, C-terminal domain"/>
    <property type="match status" value="1"/>
</dbReference>
<dbReference type="GO" id="GO:0005506">
    <property type="term" value="F:iron ion binding"/>
    <property type="evidence" value="ECO:0007669"/>
    <property type="project" value="InterPro"/>
</dbReference>
<evidence type="ECO:0000259" key="7">
    <source>
        <dbReference type="PROSITE" id="PS51007"/>
    </source>
</evidence>
<evidence type="ECO:0000313" key="10">
    <source>
        <dbReference type="Proteomes" id="UP001156666"/>
    </source>
</evidence>
<evidence type="ECO:0000256" key="2">
    <source>
        <dbReference type="ARBA" id="ARBA00022617"/>
    </source>
</evidence>
<feature type="domain" description="PA14" evidence="8">
    <location>
        <begin position="369"/>
        <end position="513"/>
    </location>
</feature>
<keyword evidence="3 6" id="KW-0479">Metal-binding</keyword>
<evidence type="ECO:0000256" key="5">
    <source>
        <dbReference type="ARBA" id="ARBA00023004"/>
    </source>
</evidence>
<dbReference type="InterPro" id="IPR002324">
    <property type="entry name" value="Cyt_c_ID"/>
</dbReference>
<evidence type="ECO:0000256" key="4">
    <source>
        <dbReference type="ARBA" id="ARBA00022982"/>
    </source>
</evidence>
<dbReference type="PROSITE" id="PS51820">
    <property type="entry name" value="PA14"/>
    <property type="match status" value="1"/>
</dbReference>
<feature type="binding site" description="covalent" evidence="6">
    <location>
        <position position="318"/>
    </location>
    <ligand>
        <name>heme c</name>
        <dbReference type="ChEBI" id="CHEBI:61717"/>
    </ligand>
</feature>
<proteinExistence type="predicted"/>
<dbReference type="Gene3D" id="3.90.182.10">
    <property type="entry name" value="Toxin - Anthrax Protective Antigen,domain 1"/>
    <property type="match status" value="1"/>
</dbReference>
<organism evidence="9 10">
    <name type="scientific">Portibacter lacus</name>
    <dbReference type="NCBI Taxonomy" id="1099794"/>
    <lineage>
        <taxon>Bacteria</taxon>
        <taxon>Pseudomonadati</taxon>
        <taxon>Bacteroidota</taxon>
        <taxon>Saprospiria</taxon>
        <taxon>Saprospirales</taxon>
        <taxon>Haliscomenobacteraceae</taxon>
        <taxon>Portibacter</taxon>
    </lineage>
</organism>
<evidence type="ECO:0000256" key="1">
    <source>
        <dbReference type="ARBA" id="ARBA00022448"/>
    </source>
</evidence>
<dbReference type="AlphaFoldDB" id="A0AA37ST74"/>
<dbReference type="SMART" id="SM00758">
    <property type="entry name" value="PA14"/>
    <property type="match status" value="1"/>
</dbReference>
<accession>A0AA37ST74</accession>
<evidence type="ECO:0000256" key="6">
    <source>
        <dbReference type="PIRSR" id="PIRSR602324-1"/>
    </source>
</evidence>
<dbReference type="Gene3D" id="2.60.120.560">
    <property type="entry name" value="Exo-inulinase, domain 1"/>
    <property type="match status" value="1"/>
</dbReference>
<dbReference type="PRINTS" id="PR00606">
    <property type="entry name" value="CYTCHROMECID"/>
</dbReference>
<dbReference type="Pfam" id="PF07691">
    <property type="entry name" value="PA14"/>
    <property type="match status" value="1"/>
</dbReference>
<gene>
    <name evidence="9" type="ORF">GCM10007940_43780</name>
</gene>
<dbReference type="InterPro" id="IPR037524">
    <property type="entry name" value="PA14/GLEYA"/>
</dbReference>
<dbReference type="SUPFAM" id="SSF46626">
    <property type="entry name" value="Cytochrome c"/>
    <property type="match status" value="1"/>
</dbReference>
<dbReference type="PANTHER" id="PTHR33546:SF1">
    <property type="entry name" value="LARGE, MULTIFUNCTIONAL SECRETED PROTEIN"/>
    <property type="match status" value="1"/>
</dbReference>
<comment type="PTM">
    <text evidence="6">Binds 1 heme c group covalently per subunit.</text>
</comment>
<comment type="caution">
    <text evidence="9">The sequence shown here is derived from an EMBL/GenBank/DDBJ whole genome shotgun (WGS) entry which is preliminary data.</text>
</comment>
<keyword evidence="2 6" id="KW-0349">Heme</keyword>
<dbReference type="Gene3D" id="1.10.760.10">
    <property type="entry name" value="Cytochrome c-like domain"/>
    <property type="match status" value="1"/>
</dbReference>
<dbReference type="GO" id="GO:0009055">
    <property type="term" value="F:electron transfer activity"/>
    <property type="evidence" value="ECO:0007669"/>
    <property type="project" value="InterPro"/>
</dbReference>
<reference evidence="9" key="2">
    <citation type="submission" date="2023-01" db="EMBL/GenBank/DDBJ databases">
        <title>Draft genome sequence of Portibacter lacus strain NBRC 108769.</title>
        <authorList>
            <person name="Sun Q."/>
            <person name="Mori K."/>
        </authorList>
    </citation>
    <scope>NUCLEOTIDE SEQUENCE</scope>
    <source>
        <strain evidence="9">NBRC 108769</strain>
    </source>
</reference>
<dbReference type="InterPro" id="IPR010496">
    <property type="entry name" value="AL/BT2_dom"/>
</dbReference>
<dbReference type="EMBL" id="BSOH01000036">
    <property type="protein sequence ID" value="GLR19762.1"/>
    <property type="molecule type" value="Genomic_DNA"/>
</dbReference>
<dbReference type="Pfam" id="PF00034">
    <property type="entry name" value="Cytochrom_C"/>
    <property type="match status" value="1"/>
</dbReference>
<sequence length="1223" mass="135726">MIKLYKSFLIIFAIVTFSSCDKDVTVIEEEGRPHSPWVFRSVMDEMPRAITFALDDDLWVSYSAKNASLYKAWKGSVDFSGAVYTQAHGPQPKVIGDAYIDNKYEHPWRIKSGGEITEVMAAYKGHKMVGDQATMMYEITTPNNQVIKITETPEAIKLPDGKVAFERVFTLDGVPSGVEVGLRSNFSSILIPSNVTTDGKLEVIESKDIKKGIVTSLELDGIVWMKSDGPTSLTVDFVTKPMIENKLYKKKPGAETANEGLTLISKSDCRTCHNISAKTVGPSYKSIAARYTATPENYSYLKNKIKTGGNGVWGEQVMTPHPNVSDDDLQKMVEYIVGLVPESEKAASAAQSEIAKEDYMKASDISENNLILGAKVKVFNASPGISLIPDYRTLSKPVMGGIMPSLGNISDTKFVDLGDNFVLIADGYLNIEKDMQATFRMWSDDGSKLYIDDKLIVDHDGPHGVEGKEANVALNKGFHAFRIEYYNGEGGKFLSFNWKPEGAGSFELVPAAVIYHDRTKVNDIQGLSLPMSTVNAIPGDKSVLNGVHPSFDLSQARPGSFQPKVGGMDFLPDGRLAVSTWDEEGGVYLITNPESGNPSEMSVKQIAGGLAEPLGLKVVDGVIYIMQKQELTKLVDTNGDDIIDEYITVSNDWDVSTNFHEFGFGLGYKDGNFYATLATAILPGGASRQPQIQDRGKVIKVNKETGELEFIAQGLRTPNGIGIGVDNEFFIADNQGDWLPSSKILHLSEGDFFGGRSVDFEGTANLKEKPPVVWLPQDEIGNSPSTPTYINVGPFKGQMLHGEVTHGGLKRVFVEKINGEYQGAVFRFTQGLEAGVNRVVWGPDGALYVGGVGNPGNWQNVGTNWFGVQRLEYNEKSTFEMLAVRSKSNGIEIEFTEALKEGDGWKASDYDIKQYYYKPTVEYGGPKLDQRTLPIRSVNVSADRKKVFLELSGMKKGHVIYVHLNNMFISEMGHELWSTDAWYTMNNISTTPGERTKPTYVATDNTLSPSEKEAGWELLFDGQSLDAFKGYQKDKPGSSWIAKNGMITLTVQPNDEGKLKVVDGGDLMTKDTYKDFEFTVDWKISNCGNSGIIYYIHESDEYNKTYRTGPEMQILDDICHPDTKYPTHRAGDLYDMIEGKYKTVKPAGEWNTARIVSKDGKVEQWQNGRKVVEFTMFDEQWKTMISNSKFKDWKGFGTYNVGHIAFQDHSNEVWFKNIKVRKL</sequence>
<evidence type="ECO:0000313" key="9">
    <source>
        <dbReference type="EMBL" id="GLR19762.1"/>
    </source>
</evidence>
<dbReference type="InterPro" id="IPR011042">
    <property type="entry name" value="6-blade_b-propeller_TolB-like"/>
</dbReference>
<evidence type="ECO:0000259" key="8">
    <source>
        <dbReference type="PROSITE" id="PS51820"/>
    </source>
</evidence>
<feature type="domain" description="Cytochrome c" evidence="7">
    <location>
        <begin position="255"/>
        <end position="340"/>
    </location>
</feature>
<dbReference type="PROSITE" id="PS51007">
    <property type="entry name" value="CYTC"/>
    <property type="match status" value="1"/>
</dbReference>
<dbReference type="Pfam" id="PF06439">
    <property type="entry name" value="3keto-disac_hyd"/>
    <property type="match status" value="1"/>
</dbReference>
<feature type="binding site" description="covalent" evidence="6">
    <location>
        <position position="273"/>
    </location>
    <ligand>
        <name>heme c</name>
        <dbReference type="ChEBI" id="CHEBI:61717"/>
    </ligand>
</feature>
<dbReference type="PANTHER" id="PTHR33546">
    <property type="entry name" value="LARGE, MULTIFUNCTIONAL SECRETED PROTEIN-RELATED"/>
    <property type="match status" value="1"/>
</dbReference>
<dbReference type="InterPro" id="IPR009056">
    <property type="entry name" value="Cyt_c-like_dom"/>
</dbReference>
<keyword evidence="4" id="KW-0249">Electron transport</keyword>